<evidence type="ECO:0000256" key="1">
    <source>
        <dbReference type="ARBA" id="ARBA00008580"/>
    </source>
</evidence>
<keyword evidence="4" id="KW-1185">Reference proteome</keyword>
<comment type="caution">
    <text evidence="3">The sequence shown here is derived from an EMBL/GenBank/DDBJ whole genome shotgun (WGS) entry which is preliminary data.</text>
</comment>
<evidence type="ECO:0000313" key="3">
    <source>
        <dbReference type="EMBL" id="REG45800.1"/>
    </source>
</evidence>
<comment type="similarity">
    <text evidence="1">Belongs to the ParD antitoxin family.</text>
</comment>
<dbReference type="InterPro" id="IPR038296">
    <property type="entry name" value="ParD_sf"/>
</dbReference>
<dbReference type="Pfam" id="PF03693">
    <property type="entry name" value="ParD_antitoxin"/>
    <property type="match status" value="1"/>
</dbReference>
<name>A0AAQ0HGP6_PARVE</name>
<accession>A0AAQ0HGP6</accession>
<sequence>MPNVHLTEPMRDYVEGQIRSGAYANLSEVVRAGIRLLMEKDGARQFYALKAELEEAAAAAEAGGFAEFDARAFEPDAFRG</sequence>
<dbReference type="RefSeq" id="WP_028714767.1">
    <property type="nucleotide sequence ID" value="NZ_QPML01000028.1"/>
</dbReference>
<dbReference type="InterPro" id="IPR022789">
    <property type="entry name" value="ParD"/>
</dbReference>
<protein>
    <submittedName>
        <fullName evidence="3">Antitoxin ParD1/3/4</fullName>
    </submittedName>
</protein>
<dbReference type="PANTHER" id="PTHR36582:SF2">
    <property type="entry name" value="ANTITOXIN PARD"/>
    <property type="match status" value="1"/>
</dbReference>
<dbReference type="Gene3D" id="6.10.10.120">
    <property type="entry name" value="Antitoxin ParD1-like"/>
    <property type="match status" value="1"/>
</dbReference>
<gene>
    <name evidence="3" type="ORF">ATH84_101968</name>
</gene>
<dbReference type="PANTHER" id="PTHR36582">
    <property type="entry name" value="ANTITOXIN PARD"/>
    <property type="match status" value="1"/>
</dbReference>
<dbReference type="SUPFAM" id="SSF47598">
    <property type="entry name" value="Ribbon-helix-helix"/>
    <property type="match status" value="1"/>
</dbReference>
<dbReference type="NCBIfam" id="TIGR02606">
    <property type="entry name" value="antidote_CC2985"/>
    <property type="match status" value="1"/>
</dbReference>
<evidence type="ECO:0000313" key="4">
    <source>
        <dbReference type="Proteomes" id="UP000256794"/>
    </source>
</evidence>
<reference evidence="3 4" key="1">
    <citation type="submission" date="2018-08" db="EMBL/GenBank/DDBJ databases">
        <title>Genomic Encyclopedia of Archaeal and Bacterial Type Strains, Phase II (KMG-II): from individual species to whole genera.</title>
        <authorList>
            <person name="Goeker M."/>
        </authorList>
    </citation>
    <scope>NUCLEOTIDE SEQUENCE [LARGE SCALE GENOMIC DNA]</scope>
    <source>
        <strain evidence="3 4">DSM 582</strain>
    </source>
</reference>
<keyword evidence="2" id="KW-1277">Toxin-antitoxin system</keyword>
<evidence type="ECO:0000256" key="2">
    <source>
        <dbReference type="ARBA" id="ARBA00022649"/>
    </source>
</evidence>
<organism evidence="3 4">
    <name type="scientific">Paracoccus versutus</name>
    <name type="common">Thiobacillus versutus</name>
    <dbReference type="NCBI Taxonomy" id="34007"/>
    <lineage>
        <taxon>Bacteria</taxon>
        <taxon>Pseudomonadati</taxon>
        <taxon>Pseudomonadota</taxon>
        <taxon>Alphaproteobacteria</taxon>
        <taxon>Rhodobacterales</taxon>
        <taxon>Paracoccaceae</taxon>
        <taxon>Paracoccus</taxon>
    </lineage>
</organism>
<dbReference type="Proteomes" id="UP000256794">
    <property type="component" value="Unassembled WGS sequence"/>
</dbReference>
<dbReference type="CDD" id="cd22231">
    <property type="entry name" value="RHH_NikR_HicB-like"/>
    <property type="match status" value="1"/>
</dbReference>
<dbReference type="InterPro" id="IPR010985">
    <property type="entry name" value="Ribbon_hlx_hlx"/>
</dbReference>
<dbReference type="AlphaFoldDB" id="A0AAQ0HGP6"/>
<dbReference type="EMBL" id="QUMX01000019">
    <property type="protein sequence ID" value="REG45800.1"/>
    <property type="molecule type" value="Genomic_DNA"/>
</dbReference>
<proteinExistence type="inferred from homology"/>
<dbReference type="GO" id="GO:0006355">
    <property type="term" value="P:regulation of DNA-templated transcription"/>
    <property type="evidence" value="ECO:0007669"/>
    <property type="project" value="InterPro"/>
</dbReference>